<dbReference type="Gene3D" id="3.40.980.10">
    <property type="entry name" value="MoaB/Mog-like domain"/>
    <property type="match status" value="1"/>
</dbReference>
<dbReference type="InterPro" id="IPR001453">
    <property type="entry name" value="MoaB/Mog_dom"/>
</dbReference>
<dbReference type="InterPro" id="IPR025877">
    <property type="entry name" value="MobA-like_NTP_Trfase"/>
</dbReference>
<keyword evidence="3" id="KW-0418">Kinase</keyword>
<evidence type="ECO:0000313" key="4">
    <source>
        <dbReference type="Proteomes" id="UP000320314"/>
    </source>
</evidence>
<feature type="domain" description="MoaB/Mog" evidence="2">
    <location>
        <begin position="170"/>
        <end position="302"/>
    </location>
</feature>
<dbReference type="PANTHER" id="PTHR43777">
    <property type="entry name" value="MOLYBDENUM COFACTOR CYTIDYLYLTRANSFERASE"/>
    <property type="match status" value="1"/>
</dbReference>
<dbReference type="Pfam" id="PF12804">
    <property type="entry name" value="NTP_transf_3"/>
    <property type="match status" value="1"/>
</dbReference>
<sequence length="546" mass="56309">MRFGETPLGEAQGAILAHALKTDALHFKKGRVLSADDVDALRSASLSTVIAAVLDDDDVIEDAAAERLGRAMTLSGMTLSAASTGRLNLFAAQNGLFCADRAAVDRLNAVDPAITFACLDDHVPVLEGAMVATIKIIPLAVPGASLAAAESVIATAGLATVKAFRPLRVGLVATRLPSLKATVMDKTADLLRSRLAPSGSALTVERRVAHACEPVREALSDLAETNDLVVLFGASAVVDAEDVIPAAIRAAGGTVEHVGMPVDPGNLLVLGALGSVPVIGAPGCARSPKENGFDWILNRLLAGERPTAGEITQMGVGGLLSEIATRPRPRAKQTDTTLAVETVLLAAGRASRMGEQAGHKLLARFDGEPLVRRTAETALAAMVGRVHVVVGYRGEAVASALTGLDVEIVENPAFGEGMASSLAAGTRALSGNAAGVLVLLADMPGIRPADINRLVEAFRAHDGNAIVRAAVGGRPGNPVILPRAAFQRIEALTGDVGARSIVESQAFEVVTVEIGEAARLDVDTPQAVIEAGGILETGTTIPERRR</sequence>
<dbReference type="RefSeq" id="WP_141167593.1">
    <property type="nucleotide sequence ID" value="NZ_VHLH01000026.1"/>
</dbReference>
<dbReference type="CDD" id="cd04182">
    <property type="entry name" value="GT_2_like_f"/>
    <property type="match status" value="1"/>
</dbReference>
<dbReference type="InterPro" id="IPR036425">
    <property type="entry name" value="MoaB/Mog-like_dom_sf"/>
</dbReference>
<keyword evidence="1" id="KW-0460">Magnesium</keyword>
<evidence type="ECO:0000256" key="1">
    <source>
        <dbReference type="ARBA" id="ARBA00022842"/>
    </source>
</evidence>
<dbReference type="GO" id="GO:0016301">
    <property type="term" value="F:kinase activity"/>
    <property type="evidence" value="ECO:0007669"/>
    <property type="project" value="UniProtKB-KW"/>
</dbReference>
<dbReference type="Proteomes" id="UP000320314">
    <property type="component" value="Unassembled WGS sequence"/>
</dbReference>
<dbReference type="SUPFAM" id="SSF53448">
    <property type="entry name" value="Nucleotide-diphospho-sugar transferases"/>
    <property type="match status" value="1"/>
</dbReference>
<accession>A0A506TXL4</accession>
<gene>
    <name evidence="3" type="ORF">FJU11_13480</name>
</gene>
<keyword evidence="3" id="KW-0808">Transferase</keyword>
<dbReference type="Gene3D" id="3.90.550.10">
    <property type="entry name" value="Spore Coat Polysaccharide Biosynthesis Protein SpsA, Chain A"/>
    <property type="match status" value="1"/>
</dbReference>
<name>A0A506TXL4_9HYPH</name>
<dbReference type="InterPro" id="IPR012184">
    <property type="entry name" value="Bifunc_Mopterin-bd"/>
</dbReference>
<dbReference type="SMART" id="SM00852">
    <property type="entry name" value="MoCF_biosynth"/>
    <property type="match status" value="1"/>
</dbReference>
<comment type="caution">
    <text evidence="3">The sequence shown here is derived from an EMBL/GenBank/DDBJ whole genome shotgun (WGS) entry which is preliminary data.</text>
</comment>
<keyword evidence="4" id="KW-1185">Reference proteome</keyword>
<dbReference type="PIRSF" id="PIRSF036626">
    <property type="entry name" value="MPTBd_MobAlike"/>
    <property type="match status" value="1"/>
</dbReference>
<dbReference type="InterPro" id="IPR029044">
    <property type="entry name" value="Nucleotide-diphossugar_trans"/>
</dbReference>
<evidence type="ECO:0000313" key="3">
    <source>
        <dbReference type="EMBL" id="TPW26813.1"/>
    </source>
</evidence>
<protein>
    <submittedName>
        <fullName evidence="3">4-diphosphocytidyl-2C-methyl-D-erythritol kinase</fullName>
    </submittedName>
</protein>
<dbReference type="CDD" id="cd03522">
    <property type="entry name" value="MoeA_like"/>
    <property type="match status" value="1"/>
</dbReference>
<proteinExistence type="predicted"/>
<evidence type="ECO:0000259" key="2">
    <source>
        <dbReference type="SMART" id="SM00852"/>
    </source>
</evidence>
<dbReference type="SUPFAM" id="SSF53218">
    <property type="entry name" value="Molybdenum cofactor biosynthesis proteins"/>
    <property type="match status" value="1"/>
</dbReference>
<reference evidence="3 4" key="1">
    <citation type="submission" date="2019-06" db="EMBL/GenBank/DDBJ databases">
        <authorList>
            <person name="Li M."/>
        </authorList>
    </citation>
    <scope>NUCLEOTIDE SEQUENCE [LARGE SCALE GENOMIC DNA]</scope>
    <source>
        <strain evidence="3 4">BGMRC6574</strain>
    </source>
</reference>
<dbReference type="GO" id="GO:0016779">
    <property type="term" value="F:nucleotidyltransferase activity"/>
    <property type="evidence" value="ECO:0007669"/>
    <property type="project" value="UniProtKB-ARBA"/>
</dbReference>
<dbReference type="OrthoDB" id="9779263at2"/>
<organism evidence="3 4">
    <name type="scientific">Pararhizobium mangrovi</name>
    <dbReference type="NCBI Taxonomy" id="2590452"/>
    <lineage>
        <taxon>Bacteria</taxon>
        <taxon>Pseudomonadati</taxon>
        <taxon>Pseudomonadota</taxon>
        <taxon>Alphaproteobacteria</taxon>
        <taxon>Hyphomicrobiales</taxon>
        <taxon>Rhizobiaceae</taxon>
        <taxon>Rhizobium/Agrobacterium group</taxon>
        <taxon>Pararhizobium</taxon>
    </lineage>
</organism>
<dbReference type="EMBL" id="VHLH01000026">
    <property type="protein sequence ID" value="TPW26813.1"/>
    <property type="molecule type" value="Genomic_DNA"/>
</dbReference>
<dbReference type="PANTHER" id="PTHR43777:SF1">
    <property type="entry name" value="MOLYBDENUM COFACTOR CYTIDYLYLTRANSFERASE"/>
    <property type="match status" value="1"/>
</dbReference>
<dbReference type="AlphaFoldDB" id="A0A506TXL4"/>